<evidence type="ECO:0000313" key="11">
    <source>
        <dbReference type="Proteomes" id="UP000007797"/>
    </source>
</evidence>
<proteinExistence type="inferred from homology"/>
<keyword evidence="3" id="KW-0238">DNA-binding</keyword>
<evidence type="ECO:0000256" key="6">
    <source>
        <dbReference type="ARBA" id="ARBA00025747"/>
    </source>
</evidence>
<feature type="compositionally biased region" description="Low complexity" evidence="8">
    <location>
        <begin position="419"/>
        <end position="433"/>
    </location>
</feature>
<feature type="region of interest" description="Disordered" evidence="8">
    <location>
        <begin position="169"/>
        <end position="218"/>
    </location>
</feature>
<evidence type="ECO:0000256" key="7">
    <source>
        <dbReference type="ARBA" id="ARBA00044529"/>
    </source>
</evidence>
<evidence type="ECO:0000256" key="4">
    <source>
        <dbReference type="ARBA" id="ARBA00023204"/>
    </source>
</evidence>
<dbReference type="Proteomes" id="UP000007797">
    <property type="component" value="Unassembled WGS sequence"/>
</dbReference>
<dbReference type="InterPro" id="IPR052287">
    <property type="entry name" value="NHEJ_factor"/>
</dbReference>
<keyword evidence="4" id="KW-0234">DNA repair</keyword>
<dbReference type="OrthoDB" id="2155935at2759"/>
<sequence>MTTTTNTTSITTISNQLSGVGWKHFIIDSENYYIKSKFSNDSYSIILTDLVLVWYKYSSIDNIIKDKSRFNNHLDTKIEKVLDILNEKLIDQRSDTTYSIEINSHSYEASLNISSKLSFYTFKWSFECEPMEKETILNVESRRLHSLYIKSNFINPLLYLSQHQQSEIKSLQHQQQQHQQQLQQQQQQQNTNTNNNKLNTNHTVGDKRSRQYNSTSSLNYRTQTTSTLNINNNNNINNNSSNVDINIDFKNQPKFDLCQDSTIQFFTKYHNYLTNLNNSNNNNNQHQQHDISDDPYMLNSSLSGIHNTNMVGGGGSGYFYDSSQTSGLNSQHSSSLSSLDFDGSQSSLQLYYEETPKKKYNNVKLKDRHGNHNSNNNSNINLQSTLTTLANYNSLDSSSLDINNNGSFNNNLTSSFDATTTSSSFSNNNNSSTIGGGNNSNSKRVVLNLSTSSSNIQQPNNPPPDDASNEQDELRRRLEIQEKLESAKNKKQKKKIKLI</sequence>
<evidence type="ECO:0000313" key="10">
    <source>
        <dbReference type="EMBL" id="EGG24563.1"/>
    </source>
</evidence>
<evidence type="ECO:0000256" key="2">
    <source>
        <dbReference type="ARBA" id="ARBA00022763"/>
    </source>
</evidence>
<keyword evidence="5" id="KW-0539">Nucleus</keyword>
<dbReference type="PANTHER" id="PTHR32235:SF1">
    <property type="entry name" value="NON-HOMOLOGOUS END-JOINING FACTOR 1"/>
    <property type="match status" value="1"/>
</dbReference>
<gene>
    <name evidence="10" type="ORF">DFA_02806</name>
</gene>
<dbReference type="CDD" id="cd22285">
    <property type="entry name" value="HD_XLF_N"/>
    <property type="match status" value="1"/>
</dbReference>
<comment type="similarity">
    <text evidence="6">Belongs to the XRCC4-XLF family. XLF subfamily.</text>
</comment>
<protein>
    <recommendedName>
        <fullName evidence="7">Non-homologous end-joining factor 1</fullName>
    </recommendedName>
</protein>
<dbReference type="Gene3D" id="2.170.210.10">
    <property type="entry name" value="DNA double-strand break repair and VJ recombination XRCC4, N-terminal"/>
    <property type="match status" value="1"/>
</dbReference>
<feature type="domain" description="XLF-like N-terminal" evidence="9">
    <location>
        <begin position="22"/>
        <end position="129"/>
    </location>
</feature>
<dbReference type="Pfam" id="PF09302">
    <property type="entry name" value="XLF"/>
    <property type="match status" value="1"/>
</dbReference>
<dbReference type="GeneID" id="14877395"/>
<keyword evidence="11" id="KW-1185">Reference proteome</keyword>
<dbReference type="STRING" id="1054147.F4PIC9"/>
<dbReference type="InterPro" id="IPR038051">
    <property type="entry name" value="XRCC4-like_N_sf"/>
</dbReference>
<dbReference type="AlphaFoldDB" id="F4PIC9"/>
<dbReference type="InterPro" id="IPR015381">
    <property type="entry name" value="XLF-like_N"/>
</dbReference>
<evidence type="ECO:0000256" key="5">
    <source>
        <dbReference type="ARBA" id="ARBA00023242"/>
    </source>
</evidence>
<name>F4PIC9_CACFS</name>
<dbReference type="RefSeq" id="XP_004362414.1">
    <property type="nucleotide sequence ID" value="XM_004362357.1"/>
</dbReference>
<evidence type="ECO:0000256" key="8">
    <source>
        <dbReference type="SAM" id="MobiDB-lite"/>
    </source>
</evidence>
<feature type="compositionally biased region" description="Low complexity" evidence="8">
    <location>
        <begin position="171"/>
        <end position="202"/>
    </location>
</feature>
<dbReference type="EMBL" id="GL883006">
    <property type="protein sequence ID" value="EGG24563.1"/>
    <property type="molecule type" value="Genomic_DNA"/>
</dbReference>
<evidence type="ECO:0000256" key="1">
    <source>
        <dbReference type="ARBA" id="ARBA00004123"/>
    </source>
</evidence>
<dbReference type="GO" id="GO:0032807">
    <property type="term" value="C:DNA ligase IV complex"/>
    <property type="evidence" value="ECO:0007669"/>
    <property type="project" value="TreeGrafter"/>
</dbReference>
<keyword evidence="2" id="KW-0227">DNA damage</keyword>
<reference evidence="11" key="1">
    <citation type="journal article" date="2011" name="Genome Res.">
        <title>Phylogeny-wide analysis of social amoeba genomes highlights ancient origins for complex intercellular communication.</title>
        <authorList>
            <person name="Heidel A.J."/>
            <person name="Lawal H.M."/>
            <person name="Felder M."/>
            <person name="Schilde C."/>
            <person name="Helps N.R."/>
            <person name="Tunggal B."/>
            <person name="Rivero F."/>
            <person name="John U."/>
            <person name="Schleicher M."/>
            <person name="Eichinger L."/>
            <person name="Platzer M."/>
            <person name="Noegel A.A."/>
            <person name="Schaap P."/>
            <person name="Gloeckner G."/>
        </authorList>
    </citation>
    <scope>NUCLEOTIDE SEQUENCE [LARGE SCALE GENOMIC DNA]</scope>
    <source>
        <strain evidence="11">SH3</strain>
    </source>
</reference>
<accession>F4PIC9</accession>
<evidence type="ECO:0000259" key="9">
    <source>
        <dbReference type="Pfam" id="PF09302"/>
    </source>
</evidence>
<dbReference type="PANTHER" id="PTHR32235">
    <property type="entry name" value="NON-HOMOLOGOUS END-JOINING FACTOR 1"/>
    <property type="match status" value="1"/>
</dbReference>
<feature type="region of interest" description="Disordered" evidence="8">
    <location>
        <begin position="419"/>
        <end position="476"/>
    </location>
</feature>
<dbReference type="OMA" id="ANIHNDD"/>
<dbReference type="GO" id="GO:0045027">
    <property type="term" value="F:DNA end binding"/>
    <property type="evidence" value="ECO:0007669"/>
    <property type="project" value="TreeGrafter"/>
</dbReference>
<dbReference type="GO" id="GO:0006303">
    <property type="term" value="P:double-strand break repair via nonhomologous end joining"/>
    <property type="evidence" value="ECO:0007669"/>
    <property type="project" value="UniProtKB-ARBA"/>
</dbReference>
<evidence type="ECO:0000256" key="3">
    <source>
        <dbReference type="ARBA" id="ARBA00023125"/>
    </source>
</evidence>
<comment type="subcellular location">
    <subcellularLocation>
        <location evidence="1">Nucleus</location>
    </subcellularLocation>
</comment>
<organism evidence="10 11">
    <name type="scientific">Cavenderia fasciculata</name>
    <name type="common">Slime mold</name>
    <name type="synonym">Dictyostelium fasciculatum</name>
    <dbReference type="NCBI Taxonomy" id="261658"/>
    <lineage>
        <taxon>Eukaryota</taxon>
        <taxon>Amoebozoa</taxon>
        <taxon>Evosea</taxon>
        <taxon>Eumycetozoa</taxon>
        <taxon>Dictyostelia</taxon>
        <taxon>Acytosteliales</taxon>
        <taxon>Cavenderiaceae</taxon>
        <taxon>Cavenderia</taxon>
    </lineage>
</organism>
<dbReference type="KEGG" id="dfa:DFA_02806"/>